<feature type="chain" id="PRO_5028144270" description="PhoD-like phosphatase metallophosphatase domain-containing protein" evidence="2">
    <location>
        <begin position="22"/>
        <end position="645"/>
    </location>
</feature>
<keyword evidence="2" id="KW-0732">Signal</keyword>
<dbReference type="EMBL" id="DSVQ01000019">
    <property type="protein sequence ID" value="HGT41241.1"/>
    <property type="molecule type" value="Genomic_DNA"/>
</dbReference>
<gene>
    <name evidence="3" type="ORF">ENS64_18490</name>
</gene>
<comment type="caution">
    <text evidence="3">The sequence shown here is derived from an EMBL/GenBank/DDBJ whole genome shotgun (WGS) entry which is preliminary data.</text>
</comment>
<feature type="signal peptide" evidence="2">
    <location>
        <begin position="1"/>
        <end position="21"/>
    </location>
</feature>
<dbReference type="Gene3D" id="3.60.21.70">
    <property type="entry name" value="PhoD-like phosphatase"/>
    <property type="match status" value="1"/>
</dbReference>
<sequence>MWLKLATAVLWPGTASTTAAAAQTDPVQTPGETESAQPFGSEFPNLDSLAVGEWWKKAPPKGPNAPPPMDVPRDQVVAFALYTCDHGVLKLTAQLYPLKPGEPRSVRLEFQRDGRWEEAASAPVVYPGWSAHFRIEGWDASRDVPYRVRHGSLAAFEGLIRRDPRDKPVIVVASMSCNSSRTTGQRPEIVENLLYHDPDVLFFAGDQTYRHTEHTAGWIEFGLQFRDVIRNRPTITIPDDHDVGHPNLWGENGKRSFRKDNSDGGYFYPVDYVNMVQRQQTWHLPDPVDPAPVERGIGVYFTRLRLGGVDFAILEDRKFKSGPAGKIPQQGPRPDHINDPAYDPKTVDLPGLQLLGERQLRFLREWGQDWAGAELKAVLSQTAFCGAVHMHGQRDARLLADLDCNGWPQSGRNQALAEIRRAWAVHLCGDQHLAVVVKHGIEEFGDGPYGFTSPALVNTIYGRWWHPLDERPGPNPVPGSPLPWTGDFLDGLGNKISMLAYANPGDLQDERQRGDGYGLVRFDKRSRRVTFECWPRFARAREGDAAQFPGWPITVNMADNDGRRAVAWLPELLIEGIEAPVVQVLSSDSGEILYTVRIDGQRFQPRVYAPGRYTVSIGRDRPGAVTLPNLEAGDKLAVGQRRVSL</sequence>
<evidence type="ECO:0000313" key="3">
    <source>
        <dbReference type="EMBL" id="HGT41241.1"/>
    </source>
</evidence>
<name>A0A7C4QKQ4_9PLAN</name>
<reference evidence="3" key="1">
    <citation type="journal article" date="2020" name="mSystems">
        <title>Genome- and Community-Level Interaction Insights into Carbon Utilization and Element Cycling Functions of Hydrothermarchaeota in Hydrothermal Sediment.</title>
        <authorList>
            <person name="Zhou Z."/>
            <person name="Liu Y."/>
            <person name="Xu W."/>
            <person name="Pan J."/>
            <person name="Luo Z.H."/>
            <person name="Li M."/>
        </authorList>
    </citation>
    <scope>NUCLEOTIDE SEQUENCE [LARGE SCALE GENOMIC DNA]</scope>
    <source>
        <strain evidence="3">SpSt-508</strain>
    </source>
</reference>
<feature type="compositionally biased region" description="Polar residues" evidence="1">
    <location>
        <begin position="25"/>
        <end position="38"/>
    </location>
</feature>
<evidence type="ECO:0000256" key="2">
    <source>
        <dbReference type="SAM" id="SignalP"/>
    </source>
</evidence>
<evidence type="ECO:0000256" key="1">
    <source>
        <dbReference type="SAM" id="MobiDB-lite"/>
    </source>
</evidence>
<protein>
    <recommendedName>
        <fullName evidence="4">PhoD-like phosphatase metallophosphatase domain-containing protein</fullName>
    </recommendedName>
</protein>
<dbReference type="CDD" id="cd00838">
    <property type="entry name" value="MPP_superfamily"/>
    <property type="match status" value="1"/>
</dbReference>
<organism evidence="3">
    <name type="scientific">Schlesneria paludicola</name>
    <dbReference type="NCBI Taxonomy" id="360056"/>
    <lineage>
        <taxon>Bacteria</taxon>
        <taxon>Pseudomonadati</taxon>
        <taxon>Planctomycetota</taxon>
        <taxon>Planctomycetia</taxon>
        <taxon>Planctomycetales</taxon>
        <taxon>Planctomycetaceae</taxon>
        <taxon>Schlesneria</taxon>
    </lineage>
</organism>
<dbReference type="SUPFAM" id="SSF56300">
    <property type="entry name" value="Metallo-dependent phosphatases"/>
    <property type="match status" value="1"/>
</dbReference>
<dbReference type="InterPro" id="IPR038607">
    <property type="entry name" value="PhoD-like_sf"/>
</dbReference>
<feature type="region of interest" description="Disordered" evidence="1">
    <location>
        <begin position="17"/>
        <end position="42"/>
    </location>
</feature>
<dbReference type="InterPro" id="IPR029052">
    <property type="entry name" value="Metallo-depent_PP-like"/>
</dbReference>
<accession>A0A7C4QKQ4</accession>
<dbReference type="AlphaFoldDB" id="A0A7C4QKQ4"/>
<evidence type="ECO:0008006" key="4">
    <source>
        <dbReference type="Google" id="ProtNLM"/>
    </source>
</evidence>
<proteinExistence type="predicted"/>